<proteinExistence type="inferred from homology"/>
<evidence type="ECO:0000256" key="3">
    <source>
        <dbReference type="ARBA" id="ARBA00013368"/>
    </source>
</evidence>
<evidence type="ECO:0000256" key="2">
    <source>
        <dbReference type="ARBA" id="ARBA00011322"/>
    </source>
</evidence>
<evidence type="ECO:0000256" key="1">
    <source>
        <dbReference type="ARBA" id="ARBA00006930"/>
    </source>
</evidence>
<dbReference type="InterPro" id="IPR026866">
    <property type="entry name" value="CR006_AAA"/>
</dbReference>
<dbReference type="InterPro" id="IPR027417">
    <property type="entry name" value="P-loop_NTPase"/>
</dbReference>
<dbReference type="EMBL" id="JANSKA010000010">
    <property type="protein sequence ID" value="MCR9037416.1"/>
    <property type="molecule type" value="Genomic_DNA"/>
</dbReference>
<gene>
    <name evidence="6" type="ORF">NVS32_10725</name>
</gene>
<dbReference type="Pfam" id="PF13166">
    <property type="entry name" value="AAA_13"/>
    <property type="match status" value="1"/>
</dbReference>
<name>A0ABT1ZB25_9ACTN</name>
<evidence type="ECO:0000313" key="7">
    <source>
        <dbReference type="Proteomes" id="UP001204320"/>
    </source>
</evidence>
<evidence type="ECO:0000313" key="6">
    <source>
        <dbReference type="EMBL" id="MCR9037416.1"/>
    </source>
</evidence>
<keyword evidence="4" id="KW-0175">Coiled coil</keyword>
<reference evidence="6 7" key="1">
    <citation type="submission" date="2022-08" db="EMBL/GenBank/DDBJ databases">
        <title>Tractidigestivibacter montrealensis type strain KD21.</title>
        <authorList>
            <person name="Diop K."/>
            <person name="Richard C."/>
            <person name="Routy B."/>
        </authorList>
    </citation>
    <scope>NUCLEOTIDE SEQUENCE [LARGE SCALE GENOMIC DNA]</scope>
    <source>
        <strain evidence="6 7">KD21</strain>
    </source>
</reference>
<dbReference type="PANTHER" id="PTHR32114:SF2">
    <property type="entry name" value="ABC TRANSPORTER ABCH.3"/>
    <property type="match status" value="1"/>
</dbReference>
<evidence type="ECO:0000259" key="5">
    <source>
        <dbReference type="Pfam" id="PF13166"/>
    </source>
</evidence>
<dbReference type="Gene3D" id="3.40.50.300">
    <property type="entry name" value="P-loop containing nucleotide triphosphate hydrolases"/>
    <property type="match status" value="1"/>
</dbReference>
<accession>A0ABT1ZB25</accession>
<dbReference type="Proteomes" id="UP001204320">
    <property type="component" value="Unassembled WGS sequence"/>
</dbReference>
<dbReference type="PANTHER" id="PTHR32114">
    <property type="entry name" value="ABC TRANSPORTER ABCH.3"/>
    <property type="match status" value="1"/>
</dbReference>
<sequence>MITRIDLPLRVPFDSEQTVIDHLNRVCFMFGPNGSGKTTVSRLIANESTSADPKYLHWDDGGAISTYVYNRDFIEQNFRHVDNVPGVFTIGKDSVEAQKAIDDLTAKIEKEEKSAKAAQANLDQSEADCEHLTGQLQEACWQIRRDLPGSFQPALKGTGKKSAFYDKVIKTLSSLQPDEPTPDAQELDQNATLVFDDTKTAVPQIPPVDFSDILTLEETPVLKKVIVGKEDLPITAIISELGNSDWVATGRHYIGEGPICPFCQQPTITKDFKTQLEQFFDRTYADDIETLHQTTNRYKSLTSEASSQIEGILNSYASFLSSDKLRASLEEFRRITQLNLSALADKGTNPSLPVTLGSCSDTCKEIASLLESAREKVGEHNRIVSNRASLRKTTTDSIWKYISLQAKPRIQPLQEQAEVLAKRINGLTSSVQKSEERISSWRANRDTAEKRITNVRETADTINDLLVRFGFTNFKLDVADDNKSYRIIRENGDLVENTLSEGESSFLAFLYFYNLMSGSQTTTGVSEKRVVVIDDPITSMDADVLFVTSSLVRRLAQQARSKEGPIDQLIVLTHNITFHKEITYSRAGDGESQTSYYFIRKRVGHSTIARCAKNPISSTYKLLWQELYSADCRPLTAQNVARRIVETFFKLMGGIDIDQLVSGMSSPDREVARSFLSWANAGSHSAFDDETFINTGATTESYRHVLESLFESTGYADHCHHMIQLAQQSQAST</sequence>
<dbReference type="SUPFAM" id="SSF52540">
    <property type="entry name" value="P-loop containing nucleoside triphosphate hydrolases"/>
    <property type="match status" value="1"/>
</dbReference>
<feature type="domain" description="Protein CR006 P-loop" evidence="5">
    <location>
        <begin position="13"/>
        <end position="711"/>
    </location>
</feature>
<comment type="subunit">
    <text evidence="2">Heterodimer of SbcC and SbcD.</text>
</comment>
<evidence type="ECO:0000256" key="4">
    <source>
        <dbReference type="SAM" id="Coils"/>
    </source>
</evidence>
<dbReference type="RefSeq" id="WP_258499809.1">
    <property type="nucleotide sequence ID" value="NZ_JANSKA010000010.1"/>
</dbReference>
<protein>
    <recommendedName>
        <fullName evidence="3">Nuclease SbcCD subunit C</fullName>
    </recommendedName>
</protein>
<comment type="similarity">
    <text evidence="1">Belongs to the SMC family. SbcC subfamily.</text>
</comment>
<organism evidence="6 7">
    <name type="scientific">Tractidigestivibacter montrealensis</name>
    <dbReference type="NCBI Taxonomy" id="2972466"/>
    <lineage>
        <taxon>Bacteria</taxon>
        <taxon>Bacillati</taxon>
        <taxon>Actinomycetota</taxon>
        <taxon>Coriobacteriia</taxon>
        <taxon>Coriobacteriales</taxon>
        <taxon>Atopobiaceae</taxon>
        <taxon>Tractidigestivibacter</taxon>
    </lineage>
</organism>
<feature type="coiled-coil region" evidence="4">
    <location>
        <begin position="94"/>
        <end position="135"/>
    </location>
</feature>
<keyword evidence="7" id="KW-1185">Reference proteome</keyword>
<comment type="caution">
    <text evidence="6">The sequence shown here is derived from an EMBL/GenBank/DDBJ whole genome shotgun (WGS) entry which is preliminary data.</text>
</comment>